<keyword evidence="3 4" id="KW-0456">Lyase</keyword>
<protein>
    <recommendedName>
        <fullName evidence="4">Cys-tRNA(Pro)/Cys-tRNA(Cys) deacylase</fullName>
        <ecNumber evidence="4">4.2.-.-</ecNumber>
    </recommendedName>
</protein>
<comment type="similarity">
    <text evidence="1 4">Belongs to the prolyl-tRNA editing family. YbaK/EbsC subfamily.</text>
</comment>
<evidence type="ECO:0000313" key="6">
    <source>
        <dbReference type="EMBL" id="EGO64081.1"/>
    </source>
</evidence>
<reference evidence="6 7" key="1">
    <citation type="journal article" date="2011" name="EMBO J.">
        <title>Structural diversity of bacterial flagellar motors.</title>
        <authorList>
            <person name="Chen S."/>
            <person name="Beeby M."/>
            <person name="Murphy G.E."/>
            <person name="Leadbetter J.R."/>
            <person name="Hendrixson D.R."/>
            <person name="Briegel A."/>
            <person name="Li Z."/>
            <person name="Shi J."/>
            <person name="Tocheva E.I."/>
            <person name="Muller A."/>
            <person name="Dobro M.J."/>
            <person name="Jensen G.J."/>
        </authorList>
    </citation>
    <scope>NUCLEOTIDE SEQUENCE [LARGE SCALE GENOMIC DNA]</scope>
    <source>
        <strain evidence="6 7">DSM 6540</strain>
    </source>
</reference>
<evidence type="ECO:0000256" key="3">
    <source>
        <dbReference type="ARBA" id="ARBA00023239"/>
    </source>
</evidence>
<keyword evidence="2 4" id="KW-0648">Protein biosynthesis</keyword>
<dbReference type="CDD" id="cd00002">
    <property type="entry name" value="YbaK_deacylase"/>
    <property type="match status" value="1"/>
</dbReference>
<proteinExistence type="inferred from homology"/>
<dbReference type="GO" id="GO:0002161">
    <property type="term" value="F:aminoacyl-tRNA deacylase activity"/>
    <property type="evidence" value="ECO:0007669"/>
    <property type="project" value="InterPro"/>
</dbReference>
<dbReference type="GO" id="GO:0016829">
    <property type="term" value="F:lyase activity"/>
    <property type="evidence" value="ECO:0007669"/>
    <property type="project" value="UniProtKB-KW"/>
</dbReference>
<evidence type="ECO:0000256" key="2">
    <source>
        <dbReference type="ARBA" id="ARBA00022917"/>
    </source>
</evidence>
<dbReference type="InterPro" id="IPR036754">
    <property type="entry name" value="YbaK/aa-tRNA-synt-asso_dom_sf"/>
</dbReference>
<evidence type="ECO:0000313" key="7">
    <source>
        <dbReference type="Proteomes" id="UP000003240"/>
    </source>
</evidence>
<dbReference type="OrthoDB" id="9809296at2"/>
<dbReference type="PIRSF" id="PIRSF006181">
    <property type="entry name" value="EbsC_YbaK"/>
    <property type="match status" value="1"/>
</dbReference>
<organism evidence="6 7">
    <name type="scientific">Acetonema longum DSM 6540</name>
    <dbReference type="NCBI Taxonomy" id="1009370"/>
    <lineage>
        <taxon>Bacteria</taxon>
        <taxon>Bacillati</taxon>
        <taxon>Bacillota</taxon>
        <taxon>Negativicutes</taxon>
        <taxon>Acetonemataceae</taxon>
        <taxon>Acetonema</taxon>
    </lineage>
</organism>
<dbReference type="PANTHER" id="PTHR30411">
    <property type="entry name" value="CYTOPLASMIC PROTEIN"/>
    <property type="match status" value="1"/>
</dbReference>
<evidence type="ECO:0000259" key="5">
    <source>
        <dbReference type="Pfam" id="PF04073"/>
    </source>
</evidence>
<evidence type="ECO:0000256" key="1">
    <source>
        <dbReference type="ARBA" id="ARBA00009798"/>
    </source>
</evidence>
<gene>
    <name evidence="6" type="ORF">ALO_09599</name>
</gene>
<dbReference type="SUPFAM" id="SSF55826">
    <property type="entry name" value="YbaK/ProRS associated domain"/>
    <property type="match status" value="1"/>
</dbReference>
<dbReference type="STRING" id="1009370.ALO_09599"/>
<dbReference type="PANTHER" id="PTHR30411:SF0">
    <property type="entry name" value="CYS-TRNA(PRO)_CYS-TRNA(CYS) DEACYLASE YBAK"/>
    <property type="match status" value="1"/>
</dbReference>
<comment type="caution">
    <text evidence="6">The sequence shown here is derived from an EMBL/GenBank/DDBJ whole genome shotgun (WGS) entry which is preliminary data.</text>
</comment>
<dbReference type="eggNOG" id="COG2606">
    <property type="taxonomic scope" value="Bacteria"/>
</dbReference>
<feature type="domain" description="YbaK/aminoacyl-tRNA synthetase-associated" evidence="5">
    <location>
        <begin position="30"/>
        <end position="144"/>
    </location>
</feature>
<dbReference type="EMBL" id="AFGF01000078">
    <property type="protein sequence ID" value="EGO64081.1"/>
    <property type="molecule type" value="Genomic_DNA"/>
</dbReference>
<dbReference type="NCBIfam" id="TIGR00011">
    <property type="entry name" value="YbaK_EbsC"/>
    <property type="match status" value="1"/>
</dbReference>
<dbReference type="InterPro" id="IPR007214">
    <property type="entry name" value="YbaK/aa-tRNA-synth-assoc-dom"/>
</dbReference>
<name>F7NIL7_9FIRM</name>
<keyword evidence="7" id="KW-1185">Reference proteome</keyword>
<dbReference type="Proteomes" id="UP000003240">
    <property type="component" value="Unassembled WGS sequence"/>
</dbReference>
<dbReference type="Gene3D" id="3.90.960.10">
    <property type="entry name" value="YbaK/aminoacyl-tRNA synthetase-associated domain"/>
    <property type="match status" value="1"/>
</dbReference>
<dbReference type="GO" id="GO:0006412">
    <property type="term" value="P:translation"/>
    <property type="evidence" value="ECO:0007669"/>
    <property type="project" value="UniProtKB-KW"/>
</dbReference>
<dbReference type="Pfam" id="PF04073">
    <property type="entry name" value="tRNA_edit"/>
    <property type="match status" value="1"/>
</dbReference>
<sequence>MKKTNAARLLDGLGITYELKEYDVDENDLSAESVAAKVGLPAEQVFKTLVVRGDKSGVIMACIPGAAELDLKKLAAASGNKKAEMVPLKEVLPLTGYIRGGVSPIGAKKKYPVFLDESASQWSFLSISAGLRGGQLLLAPAALIQATGATVCPITG</sequence>
<dbReference type="AlphaFoldDB" id="F7NIL7"/>
<dbReference type="EC" id="4.2.-.-" evidence="4"/>
<dbReference type="RefSeq" id="WP_004095135.1">
    <property type="nucleotide sequence ID" value="NZ_AFGF01000078.1"/>
</dbReference>
<evidence type="ECO:0000256" key="4">
    <source>
        <dbReference type="PIRNR" id="PIRNR006181"/>
    </source>
</evidence>
<accession>F7NIL7</accession>
<dbReference type="InterPro" id="IPR004369">
    <property type="entry name" value="Prolyl-tRNA_editing_YbaK/EbsC"/>
</dbReference>